<evidence type="ECO:0000256" key="2">
    <source>
        <dbReference type="PROSITE-ProRule" id="PRU01091"/>
    </source>
</evidence>
<proteinExistence type="predicted"/>
<keyword evidence="6" id="KW-1185">Reference proteome</keyword>
<protein>
    <submittedName>
        <fullName evidence="5">TolB amino-terminal domain-containing protein</fullName>
    </submittedName>
</protein>
<evidence type="ECO:0000256" key="1">
    <source>
        <dbReference type="ARBA" id="ARBA00023125"/>
    </source>
</evidence>
<dbReference type="SMART" id="SM00862">
    <property type="entry name" value="Trans_reg_C"/>
    <property type="match status" value="1"/>
</dbReference>
<dbReference type="Gene3D" id="3.40.50.10070">
    <property type="entry name" value="TolB, N-terminal domain"/>
    <property type="match status" value="1"/>
</dbReference>
<dbReference type="Pfam" id="PF14559">
    <property type="entry name" value="TPR_19"/>
    <property type="match status" value="1"/>
</dbReference>
<dbReference type="GO" id="GO:0003677">
    <property type="term" value="F:DNA binding"/>
    <property type="evidence" value="ECO:0007669"/>
    <property type="project" value="UniProtKB-UniRule"/>
</dbReference>
<dbReference type="GO" id="GO:0000160">
    <property type="term" value="P:phosphorelay signal transduction system"/>
    <property type="evidence" value="ECO:0007669"/>
    <property type="project" value="InterPro"/>
</dbReference>
<dbReference type="PANTHER" id="PTHR12558">
    <property type="entry name" value="CELL DIVISION CYCLE 16,23,27"/>
    <property type="match status" value="1"/>
</dbReference>
<dbReference type="EMBL" id="FMXQ01000006">
    <property type="protein sequence ID" value="SDB41858.1"/>
    <property type="molecule type" value="Genomic_DNA"/>
</dbReference>
<feature type="DNA-binding region" description="OmpR/PhoB-type" evidence="2">
    <location>
        <begin position="1"/>
        <end position="98"/>
    </location>
</feature>
<dbReference type="GO" id="GO:0006355">
    <property type="term" value="P:regulation of DNA-templated transcription"/>
    <property type="evidence" value="ECO:0007669"/>
    <property type="project" value="InterPro"/>
</dbReference>
<dbReference type="PANTHER" id="PTHR12558:SF13">
    <property type="entry name" value="CELL DIVISION CYCLE PROTEIN 27 HOMOLOG"/>
    <property type="match status" value="1"/>
</dbReference>
<dbReference type="CDD" id="cd00383">
    <property type="entry name" value="trans_reg_C"/>
    <property type="match status" value="1"/>
</dbReference>
<dbReference type="AlphaFoldDB" id="A0A1G6D9R1"/>
<dbReference type="InterPro" id="IPR016032">
    <property type="entry name" value="Sig_transdc_resp-reg_C-effctor"/>
</dbReference>
<evidence type="ECO:0000313" key="5">
    <source>
        <dbReference type="EMBL" id="SDB41858.1"/>
    </source>
</evidence>
<dbReference type="Gene3D" id="1.25.40.10">
    <property type="entry name" value="Tetratricopeptide repeat domain"/>
    <property type="match status" value="2"/>
</dbReference>
<sequence>MIFRFDDFEVDTEKFELRQDGVVRPVEPLVFDLISYLSRNPGRVIGRDEVIDGVWKGRIVSDATVAGCVKSARKALGDSGDHQKYIRTVRARGFEFLGVVSSPGRDAAPVTTSEIIAPEAPAADLTVVPADDDGPSPPRPRGGTMPKLAVLPFENLSVETDEYFADGLTEDIITNLSRFRDLLVIARTTTFRFKGRPVEARDLAEQLDVGFVVQGSVRRAAGRVRISVQLIDAASGLHLWAERYDRELGDIFEVQDDLTRTIASTLGVTLQDVAHRRAMTRNPAELGAYDLLLRARRYTALLTPEVHAEARDLLEQAVALDPTSADAHALLANVYLAEHRFESNPRPDPIGRAMAMAQTATRLDPQNAYAHCWLAIVHFFRGENDKFKAESQIALTLNPNDPEILADVGHYLAFMGEFKRGTDLSRQAQQLNPLHPGWYHFSFARYHYDRREYLETIAHMERAGYPHFYWTHLLNAAALGQMQRPEAAASLARIFEIKPDFAARTELAKWGAPPHDLEHLMDGLRKAGLDDRPAETVPRRSPARDD</sequence>
<dbReference type="STRING" id="665467.SAMN02982931_03200"/>
<feature type="region of interest" description="Disordered" evidence="3">
    <location>
        <begin position="126"/>
        <end position="146"/>
    </location>
</feature>
<feature type="domain" description="OmpR/PhoB-type" evidence="4">
    <location>
        <begin position="1"/>
        <end position="98"/>
    </location>
</feature>
<feature type="region of interest" description="Disordered" evidence="3">
    <location>
        <begin position="524"/>
        <end position="546"/>
    </location>
</feature>
<evidence type="ECO:0000256" key="3">
    <source>
        <dbReference type="SAM" id="MobiDB-lite"/>
    </source>
</evidence>
<gene>
    <name evidence="5" type="ORF">SAMN02982931_03200</name>
</gene>
<dbReference type="Proteomes" id="UP000199071">
    <property type="component" value="Unassembled WGS sequence"/>
</dbReference>
<dbReference type="Pfam" id="PF00486">
    <property type="entry name" value="Trans_reg_C"/>
    <property type="match status" value="1"/>
</dbReference>
<dbReference type="SUPFAM" id="SSF46894">
    <property type="entry name" value="C-terminal effector domain of the bipartite response regulators"/>
    <property type="match status" value="1"/>
</dbReference>
<name>A0A1G6D9R1_9HYPH</name>
<dbReference type="PROSITE" id="PS51755">
    <property type="entry name" value="OMPR_PHOB"/>
    <property type="match status" value="1"/>
</dbReference>
<reference evidence="5 6" key="1">
    <citation type="submission" date="2016-10" db="EMBL/GenBank/DDBJ databases">
        <authorList>
            <person name="de Groot N.N."/>
        </authorList>
    </citation>
    <scope>NUCLEOTIDE SEQUENCE [LARGE SCALE GENOMIC DNA]</scope>
    <source>
        <strain evidence="5 6">ATCC 35022</strain>
    </source>
</reference>
<keyword evidence="1 2" id="KW-0238">DNA-binding</keyword>
<dbReference type="InterPro" id="IPR001867">
    <property type="entry name" value="OmpR/PhoB-type_DNA-bd"/>
</dbReference>
<evidence type="ECO:0000259" key="4">
    <source>
        <dbReference type="PROSITE" id="PS51755"/>
    </source>
</evidence>
<evidence type="ECO:0000313" key="6">
    <source>
        <dbReference type="Proteomes" id="UP000199071"/>
    </source>
</evidence>
<dbReference type="InterPro" id="IPR011990">
    <property type="entry name" value="TPR-like_helical_dom_sf"/>
</dbReference>
<dbReference type="InterPro" id="IPR036388">
    <property type="entry name" value="WH-like_DNA-bd_sf"/>
</dbReference>
<organism evidence="5 6">
    <name type="scientific">Bauldia litoralis</name>
    <dbReference type="NCBI Taxonomy" id="665467"/>
    <lineage>
        <taxon>Bacteria</taxon>
        <taxon>Pseudomonadati</taxon>
        <taxon>Pseudomonadota</taxon>
        <taxon>Alphaproteobacteria</taxon>
        <taxon>Hyphomicrobiales</taxon>
        <taxon>Kaistiaceae</taxon>
        <taxon>Bauldia</taxon>
    </lineage>
</organism>
<dbReference type="Gene3D" id="1.10.10.10">
    <property type="entry name" value="Winged helix-like DNA-binding domain superfamily/Winged helix DNA-binding domain"/>
    <property type="match status" value="1"/>
</dbReference>
<dbReference type="SUPFAM" id="SSF48452">
    <property type="entry name" value="TPR-like"/>
    <property type="match status" value="1"/>
</dbReference>
<accession>A0A1G6D9R1</accession>
<dbReference type="RefSeq" id="WP_175478476.1">
    <property type="nucleotide sequence ID" value="NZ_FMXQ01000006.1"/>
</dbReference>